<keyword evidence="8" id="KW-0547">Nucleotide-binding</keyword>
<dbReference type="Proteomes" id="UP000306340">
    <property type="component" value="Unassembled WGS sequence"/>
</dbReference>
<dbReference type="RefSeq" id="WP_136793948.1">
    <property type="nucleotide sequence ID" value="NZ_SWAU01000242.1"/>
</dbReference>
<dbReference type="InterPro" id="IPR000700">
    <property type="entry name" value="PAS-assoc_C"/>
</dbReference>
<name>A0A4U0YRA2_9RHOB</name>
<dbReference type="PANTHER" id="PTHR41523">
    <property type="entry name" value="TWO-COMPONENT SYSTEM SENSOR PROTEIN"/>
    <property type="match status" value="1"/>
</dbReference>
<protein>
    <recommendedName>
        <fullName evidence="2">histidine kinase</fullName>
        <ecNumber evidence="2">2.7.13.3</ecNumber>
    </recommendedName>
</protein>
<sequence length="476" mass="51849">MSPETSMLAALQVPVYTTDCDGNITFFNEAAAAFWGHRPEVGSSRWCGSWRLFNPDGTPLAHEECPMAVTLREGRSVVGVEAVAERPDGTRAPFLPHPSLVRNSSGEVTGAINLLVDLSDREGLDLQQERLAAIVSSSDDIIISKTLSGIITSWNAGATRILGFTADEMIGQSITRIIPSDLLHEEETIIAQMRRGKRIEHFDTERLARDGRRVNLSLTVSPLRDRAGRIVGASKVARDIIERKQGDELQRLLFDELNHRVKNMLATIQAIAAQSLRRATSPQEFGLSFTGRIQALGRAHDLLVRGHMKGTDLISLLQEQVVLGSTEETRISLSGPMVKLEARVAVQLALVLHELATNARKYGALSVEGGTLAIDWSISSAEEPELCICWTEGGAPEPAPGATAGFGTMLIQRTMEASGGTAIIGYRQDGLFCEIRLKLGDAKYDTPAEAALFRFNERIEARAPRTHLDPASRNAV</sequence>
<keyword evidence="4" id="KW-0285">Flavoprotein</keyword>
<keyword evidence="9" id="KW-0418">Kinase</keyword>
<comment type="caution">
    <text evidence="14">The sequence shown here is derived from an EMBL/GenBank/DDBJ whole genome shotgun (WGS) entry which is preliminary data.</text>
</comment>
<dbReference type="InterPro" id="IPR036890">
    <property type="entry name" value="HATPase_C_sf"/>
</dbReference>
<evidence type="ECO:0000259" key="13">
    <source>
        <dbReference type="PROSITE" id="PS50113"/>
    </source>
</evidence>
<dbReference type="SUPFAM" id="SSF55785">
    <property type="entry name" value="PYP-like sensor domain (PAS domain)"/>
    <property type="match status" value="2"/>
</dbReference>
<evidence type="ECO:0000256" key="11">
    <source>
        <dbReference type="ARBA" id="ARBA00023026"/>
    </source>
</evidence>
<dbReference type="PROSITE" id="PS50113">
    <property type="entry name" value="PAC"/>
    <property type="match status" value="1"/>
</dbReference>
<evidence type="ECO:0000256" key="4">
    <source>
        <dbReference type="ARBA" id="ARBA00022630"/>
    </source>
</evidence>
<dbReference type="Pfam" id="PF13426">
    <property type="entry name" value="PAS_9"/>
    <property type="match status" value="1"/>
</dbReference>
<dbReference type="Gene3D" id="3.30.565.10">
    <property type="entry name" value="Histidine kinase-like ATPase, C-terminal domain"/>
    <property type="match status" value="1"/>
</dbReference>
<proteinExistence type="predicted"/>
<keyword evidence="7" id="KW-0677">Repeat</keyword>
<evidence type="ECO:0000259" key="12">
    <source>
        <dbReference type="PROSITE" id="PS50112"/>
    </source>
</evidence>
<evidence type="ECO:0000256" key="8">
    <source>
        <dbReference type="ARBA" id="ARBA00022741"/>
    </source>
</evidence>
<dbReference type="GO" id="GO:0006355">
    <property type="term" value="P:regulation of DNA-templated transcription"/>
    <property type="evidence" value="ECO:0007669"/>
    <property type="project" value="InterPro"/>
</dbReference>
<accession>A0A4U0YRA2</accession>
<evidence type="ECO:0000256" key="6">
    <source>
        <dbReference type="ARBA" id="ARBA00022679"/>
    </source>
</evidence>
<evidence type="ECO:0000256" key="1">
    <source>
        <dbReference type="ARBA" id="ARBA00000085"/>
    </source>
</evidence>
<dbReference type="EMBL" id="SWAU01000242">
    <property type="protein sequence ID" value="TKA95020.1"/>
    <property type="molecule type" value="Genomic_DNA"/>
</dbReference>
<keyword evidence="3" id="KW-0597">Phosphoprotein</keyword>
<keyword evidence="10" id="KW-0067">ATP-binding</keyword>
<feature type="domain" description="PAC" evidence="13">
    <location>
        <begin position="200"/>
        <end position="252"/>
    </location>
</feature>
<dbReference type="NCBIfam" id="TIGR00229">
    <property type="entry name" value="sensory_box"/>
    <property type="match status" value="1"/>
</dbReference>
<dbReference type="PANTHER" id="PTHR41523:SF8">
    <property type="entry name" value="ETHYLENE RESPONSE SENSOR PROTEIN"/>
    <property type="match status" value="1"/>
</dbReference>
<evidence type="ECO:0000256" key="7">
    <source>
        <dbReference type="ARBA" id="ARBA00022737"/>
    </source>
</evidence>
<dbReference type="InterPro" id="IPR011102">
    <property type="entry name" value="Sig_transdc_His_kinase_HWE"/>
</dbReference>
<keyword evidence="6" id="KW-0808">Transferase</keyword>
<gene>
    <name evidence="14" type="ORF">FAZ78_19095</name>
</gene>
<evidence type="ECO:0000313" key="14">
    <source>
        <dbReference type="EMBL" id="TKA95020.1"/>
    </source>
</evidence>
<keyword evidence="11" id="KW-0843">Virulence</keyword>
<dbReference type="EC" id="2.7.13.3" evidence="2"/>
<dbReference type="CDD" id="cd00130">
    <property type="entry name" value="PAS"/>
    <property type="match status" value="2"/>
</dbReference>
<evidence type="ECO:0000256" key="3">
    <source>
        <dbReference type="ARBA" id="ARBA00022553"/>
    </source>
</evidence>
<dbReference type="GO" id="GO:0005524">
    <property type="term" value="F:ATP binding"/>
    <property type="evidence" value="ECO:0007669"/>
    <property type="project" value="UniProtKB-KW"/>
</dbReference>
<reference evidence="14 15" key="1">
    <citation type="submission" date="2019-04" db="EMBL/GenBank/DDBJ databases">
        <title>Crypto-aerobic microbial life in anoxic (sulfidic) marine sediments.</title>
        <authorList>
            <person name="Bhattacharya S."/>
            <person name="Roy C."/>
            <person name="Mondal N."/>
            <person name="Sarkar J."/>
            <person name="Mandal S."/>
            <person name="Rameez M.J."/>
            <person name="Ghosh W."/>
        </authorList>
    </citation>
    <scope>NUCLEOTIDE SEQUENCE [LARGE SCALE GENOMIC DNA]</scope>
    <source>
        <strain evidence="14 15">SBBC</strain>
    </source>
</reference>
<dbReference type="InterPro" id="IPR035965">
    <property type="entry name" value="PAS-like_dom_sf"/>
</dbReference>
<evidence type="ECO:0000256" key="9">
    <source>
        <dbReference type="ARBA" id="ARBA00022777"/>
    </source>
</evidence>
<evidence type="ECO:0000313" key="15">
    <source>
        <dbReference type="Proteomes" id="UP000306340"/>
    </source>
</evidence>
<feature type="domain" description="PAS" evidence="12">
    <location>
        <begin position="127"/>
        <end position="187"/>
    </location>
</feature>
<dbReference type="PROSITE" id="PS50112">
    <property type="entry name" value="PAS"/>
    <property type="match status" value="1"/>
</dbReference>
<dbReference type="Gene3D" id="3.30.450.20">
    <property type="entry name" value="PAS domain"/>
    <property type="match status" value="2"/>
</dbReference>
<dbReference type="SMART" id="SM00911">
    <property type="entry name" value="HWE_HK"/>
    <property type="match status" value="1"/>
</dbReference>
<dbReference type="GO" id="GO:0004673">
    <property type="term" value="F:protein histidine kinase activity"/>
    <property type="evidence" value="ECO:0007669"/>
    <property type="project" value="UniProtKB-EC"/>
</dbReference>
<dbReference type="InterPro" id="IPR000014">
    <property type="entry name" value="PAS"/>
</dbReference>
<evidence type="ECO:0000256" key="10">
    <source>
        <dbReference type="ARBA" id="ARBA00022840"/>
    </source>
</evidence>
<dbReference type="AlphaFoldDB" id="A0A4U0YRA2"/>
<organism evidence="14 15">
    <name type="scientific">Cereibacter changlensis</name>
    <dbReference type="NCBI Taxonomy" id="402884"/>
    <lineage>
        <taxon>Bacteria</taxon>
        <taxon>Pseudomonadati</taxon>
        <taxon>Pseudomonadota</taxon>
        <taxon>Alphaproteobacteria</taxon>
        <taxon>Rhodobacterales</taxon>
        <taxon>Paracoccaceae</taxon>
        <taxon>Cereibacter</taxon>
    </lineage>
</organism>
<evidence type="ECO:0000256" key="5">
    <source>
        <dbReference type="ARBA" id="ARBA00022643"/>
    </source>
</evidence>
<dbReference type="InterPro" id="IPR013767">
    <property type="entry name" value="PAS_fold"/>
</dbReference>
<dbReference type="Pfam" id="PF00989">
    <property type="entry name" value="PAS"/>
    <property type="match status" value="1"/>
</dbReference>
<dbReference type="SMART" id="SM00091">
    <property type="entry name" value="PAS"/>
    <property type="match status" value="3"/>
</dbReference>
<keyword evidence="5" id="KW-0288">FMN</keyword>
<evidence type="ECO:0000256" key="2">
    <source>
        <dbReference type="ARBA" id="ARBA00012438"/>
    </source>
</evidence>
<dbReference type="Pfam" id="PF07536">
    <property type="entry name" value="HWE_HK"/>
    <property type="match status" value="1"/>
</dbReference>
<comment type="catalytic activity">
    <reaction evidence="1">
        <text>ATP + protein L-histidine = ADP + protein N-phospho-L-histidine.</text>
        <dbReference type="EC" id="2.7.13.3"/>
    </reaction>
</comment>